<dbReference type="GO" id="GO:0000290">
    <property type="term" value="P:deadenylation-dependent decapping of nuclear-transcribed mRNA"/>
    <property type="evidence" value="ECO:0007669"/>
    <property type="project" value="InterPro"/>
</dbReference>
<dbReference type="InterPro" id="IPR008594">
    <property type="entry name" value="DcpS/DCS2"/>
</dbReference>
<dbReference type="EMBL" id="MUNK01000025">
    <property type="protein sequence ID" value="OTA36941.1"/>
    <property type="molecule type" value="Genomic_DNA"/>
</dbReference>
<feature type="region of interest" description="Disordered" evidence="2">
    <location>
        <begin position="1"/>
        <end position="136"/>
    </location>
</feature>
<dbReference type="STRING" id="1157616.A0A1Z5TLX5"/>
<dbReference type="Pfam" id="PF05652">
    <property type="entry name" value="DcpS"/>
    <property type="match status" value="1"/>
</dbReference>
<evidence type="ECO:0000313" key="3">
    <source>
        <dbReference type="EMBL" id="OTA36941.1"/>
    </source>
</evidence>
<dbReference type="Pfam" id="PF04081">
    <property type="entry name" value="DNA_pol_delta_4"/>
    <property type="match status" value="1"/>
</dbReference>
<evidence type="ECO:0000256" key="2">
    <source>
        <dbReference type="SAM" id="MobiDB-lite"/>
    </source>
</evidence>
<dbReference type="PANTHER" id="PTHR12978">
    <property type="entry name" value="HISTIDINE TRIAD HIT PROTEIN MEMBER"/>
    <property type="match status" value="1"/>
</dbReference>
<evidence type="ECO:0000313" key="4">
    <source>
        <dbReference type="Proteomes" id="UP000194280"/>
    </source>
</evidence>
<dbReference type="FunCoup" id="A0A1Z5TLX5">
    <property type="interactions" value="1565"/>
</dbReference>
<dbReference type="InterPro" id="IPR007218">
    <property type="entry name" value="DNA_pol_delta_4"/>
</dbReference>
<dbReference type="FunFam" id="3.30.428.10:FF:000016">
    <property type="entry name" value="Scavenger mRNA decapping enzyme"/>
    <property type="match status" value="1"/>
</dbReference>
<name>A0A1Z5TLX5_HORWE</name>
<dbReference type="GO" id="GO:0000932">
    <property type="term" value="C:P-body"/>
    <property type="evidence" value="ECO:0007669"/>
    <property type="project" value="TreeGrafter"/>
</dbReference>
<dbReference type="InterPro" id="IPR011145">
    <property type="entry name" value="Scavenger_mRNA_decap_enz_N"/>
</dbReference>
<reference evidence="3 4" key="1">
    <citation type="submission" date="2017-01" db="EMBL/GenBank/DDBJ databases">
        <title>The recent genome duplication of the halophilic yeast Hortaea werneckii: insights from long-read sequencing.</title>
        <authorList>
            <person name="Sinha S."/>
            <person name="Flibotte S."/>
            <person name="Neira M."/>
            <person name="Lenassi M."/>
            <person name="Gostincar C."/>
            <person name="Stajich J.E."/>
            <person name="Nislow C.E."/>
        </authorList>
    </citation>
    <scope>NUCLEOTIDE SEQUENCE [LARGE SCALE GENOMIC DNA]</scope>
    <source>
        <strain evidence="3 4">EXF-2000</strain>
    </source>
</reference>
<dbReference type="VEuPathDB" id="FungiDB:BTJ68_02363"/>
<protein>
    <recommendedName>
        <fullName evidence="5">HIT domain-containing protein</fullName>
    </recommendedName>
</protein>
<organism evidence="3 4">
    <name type="scientific">Hortaea werneckii EXF-2000</name>
    <dbReference type="NCBI Taxonomy" id="1157616"/>
    <lineage>
        <taxon>Eukaryota</taxon>
        <taxon>Fungi</taxon>
        <taxon>Dikarya</taxon>
        <taxon>Ascomycota</taxon>
        <taxon>Pezizomycotina</taxon>
        <taxon>Dothideomycetes</taxon>
        <taxon>Dothideomycetidae</taxon>
        <taxon>Mycosphaerellales</taxon>
        <taxon>Teratosphaeriaceae</taxon>
        <taxon>Hortaea</taxon>
    </lineage>
</organism>
<dbReference type="PANTHER" id="PTHR12978:SF0">
    <property type="entry name" value="M7GPPPX DIPHOSPHATASE"/>
    <property type="match status" value="1"/>
</dbReference>
<feature type="compositionally biased region" description="Basic and acidic residues" evidence="2">
    <location>
        <begin position="74"/>
        <end position="91"/>
    </location>
</feature>
<dbReference type="Pfam" id="PF11969">
    <property type="entry name" value="DcpS_C"/>
    <property type="match status" value="1"/>
</dbReference>
<dbReference type="SUPFAM" id="SSF102860">
    <property type="entry name" value="mRNA decapping enzyme DcpS N-terminal domain"/>
    <property type="match status" value="1"/>
</dbReference>
<dbReference type="Gene3D" id="3.30.200.40">
    <property type="entry name" value="Scavenger mRNA decapping enzyme, N-terminal domain"/>
    <property type="match status" value="1"/>
</dbReference>
<dbReference type="GO" id="GO:0000731">
    <property type="term" value="P:DNA synthesis involved in DNA repair"/>
    <property type="evidence" value="ECO:0007669"/>
    <property type="project" value="InterPro"/>
</dbReference>
<proteinExistence type="inferred from homology"/>
<sequence>MAPKRKSAAARTSSRQSSQQSTLSFHGNNNRVTKPSTPQETKAEKKDPALLESIVRADEKAEPSPLQDETIQEATEHEAQPKEPEALEDPLKQSSDPTKTEDVLGGRAPQSDTGALGGKGSGWVSDEEQQARKVSESQIKRYWRAKEQERLAPRLHQEDMSVHERILREWDMSGQYGPCIGIARLKRWKRANVLGLKPPIEVLAVLLKDMDSGEPKSQRAYLEKLLNQDQGGRRIILQGTITGEPALLLAERGAFDTDPSHLASFNRLITHVQNLGQNDIYHWYLANSLPENGVDQPTPPDLKINLIYPCTEKHIRKYSFQQLRSVTETSEVYARHVRPYMARCRKEGRLNWVFNILDGKKEQENVLFRSSEPNPTDDFLLLPDLNWDRKTLGSLHLLALPLRRDIWSVRDLKKRDVKWLRHLQTTLMQTVEGLYPDNVERDMLKFYLHYQPTYYHFHVHIVHVNLDPSATQAVGKALGLADVISHLEVMGGDEMVGMDRLDLTYTLGEESELWKEVFLPLKEGKTPKSV</sequence>
<keyword evidence="4" id="KW-1185">Reference proteome</keyword>
<dbReference type="GO" id="GO:0016787">
    <property type="term" value="F:hydrolase activity"/>
    <property type="evidence" value="ECO:0007669"/>
    <property type="project" value="InterPro"/>
</dbReference>
<dbReference type="GO" id="GO:0006260">
    <property type="term" value="P:DNA replication"/>
    <property type="evidence" value="ECO:0007669"/>
    <property type="project" value="InterPro"/>
</dbReference>
<feature type="compositionally biased region" description="Low complexity" evidence="2">
    <location>
        <begin position="9"/>
        <end position="22"/>
    </location>
</feature>
<feature type="compositionally biased region" description="Polar residues" evidence="2">
    <location>
        <begin position="23"/>
        <end position="40"/>
    </location>
</feature>
<dbReference type="Gene3D" id="3.30.428.10">
    <property type="entry name" value="HIT-like"/>
    <property type="match status" value="1"/>
</dbReference>
<dbReference type="AlphaFoldDB" id="A0A1Z5TLX5"/>
<evidence type="ECO:0008006" key="5">
    <source>
        <dbReference type="Google" id="ProtNLM"/>
    </source>
</evidence>
<evidence type="ECO:0000256" key="1">
    <source>
        <dbReference type="ARBA" id="ARBA00010208"/>
    </source>
</evidence>
<dbReference type="Proteomes" id="UP000194280">
    <property type="component" value="Unassembled WGS sequence"/>
</dbReference>
<comment type="similarity">
    <text evidence="1">Belongs to the HIT family.</text>
</comment>
<comment type="caution">
    <text evidence="3">The sequence shown here is derived from an EMBL/GenBank/DDBJ whole genome shotgun (WGS) entry which is preliminary data.</text>
</comment>
<gene>
    <name evidence="3" type="ORF">BTJ68_02363</name>
</gene>
<dbReference type="GO" id="GO:0000340">
    <property type="term" value="F:RNA 7-methylguanosine cap binding"/>
    <property type="evidence" value="ECO:0007669"/>
    <property type="project" value="TreeGrafter"/>
</dbReference>
<dbReference type="SUPFAM" id="SSF54197">
    <property type="entry name" value="HIT-like"/>
    <property type="match status" value="1"/>
</dbReference>
<dbReference type="InterPro" id="IPR036265">
    <property type="entry name" value="HIT-like_sf"/>
</dbReference>
<accession>A0A1Z5TLX5</accession>
<dbReference type="InParanoid" id="A0A1Z5TLX5"/>
<dbReference type="GO" id="GO:0005634">
    <property type="term" value="C:nucleus"/>
    <property type="evidence" value="ECO:0007669"/>
    <property type="project" value="TreeGrafter"/>
</dbReference>
<feature type="compositionally biased region" description="Basic and acidic residues" evidence="2">
    <location>
        <begin position="41"/>
        <end position="62"/>
    </location>
</feature>